<evidence type="ECO:0000313" key="7">
    <source>
        <dbReference type="Proteomes" id="UP001149090"/>
    </source>
</evidence>
<sequence length="657" mass="78037">MKRNKNQTLLHLACLNQKKNPYATIKSLVEKRININAKNYYRQTPLHLACQFQRDSDSIDIISLLIMKGADVNIKNSKHQSPLHLVCIYQQHQNAFEIGKILVENGADVNAKNNYNETPLHVACQFQRHYLIEYVNYLIEKGTDVNARNKKNQTPLHLVCHNHKNTDAMRVIKLLVEKGADINAKNNYDEIPLHYACQIRNKNTFEVVKFLIESGSDFNAKNIESQTPLHFICQYQEENSFPIIKYLIEKGTLINAKNTLNQTALHFVCQFLFQYQSKYQRHGKNKDLFEAVKYFIDNGADINAKNKFQETPFHYAIRNYDPNQCKFYMLNDANLLDLEDYEITQEMIDFFPKIYSFNHDLNKFLKLNDNFSDFEIEANDSFKFKLHKQILLLRFDYNDSVLQNFVDICKKTHKESVQLAINFLYTGFPDFDVYSQRFESLINYRNKFIKLDEDIHSAKDKFLQDKLDEKKDLINILKKEKEEQNKNERNRKKSMKQVFKEIGLNSAWIKSKSKRKGLLNDFNKLYQEDESRKDFTIICQEKDVENNVEKKIKVHKLILIIRSELFKGMFLNVEDKTNQVHDYTKKSFDTLNQLIHFFYCDQFEESKMNQKIIQEFEDVKDYYQLNQNSIIDLFLFDLIQKFKQDDPKKEMKSNEIK</sequence>
<dbReference type="CDD" id="cd18186">
    <property type="entry name" value="BTB_POZ_ZBTB_KLHL-like"/>
    <property type="match status" value="1"/>
</dbReference>
<dbReference type="PROSITE" id="PS50297">
    <property type="entry name" value="ANK_REP_REGION"/>
    <property type="match status" value="6"/>
</dbReference>
<evidence type="ECO:0000256" key="1">
    <source>
        <dbReference type="ARBA" id="ARBA00022737"/>
    </source>
</evidence>
<feature type="coiled-coil region" evidence="4">
    <location>
        <begin position="460"/>
        <end position="498"/>
    </location>
</feature>
<organism evidence="6 7">
    <name type="scientific">Anaeramoeba ignava</name>
    <name type="common">Anaerobic marine amoeba</name>
    <dbReference type="NCBI Taxonomy" id="1746090"/>
    <lineage>
        <taxon>Eukaryota</taxon>
        <taxon>Metamonada</taxon>
        <taxon>Anaeramoebidae</taxon>
        <taxon>Anaeramoeba</taxon>
    </lineage>
</organism>
<protein>
    <submittedName>
        <fullName evidence="6">Cyclin-dependent kinase inhibitor 2c</fullName>
    </submittedName>
</protein>
<keyword evidence="2 3" id="KW-0040">ANK repeat</keyword>
<evidence type="ECO:0000313" key="6">
    <source>
        <dbReference type="EMBL" id="KAJ5071723.1"/>
    </source>
</evidence>
<dbReference type="PROSITE" id="PS50097">
    <property type="entry name" value="BTB"/>
    <property type="match status" value="1"/>
</dbReference>
<feature type="repeat" description="ANK" evidence="3">
    <location>
        <begin position="224"/>
        <end position="259"/>
    </location>
</feature>
<dbReference type="Gene3D" id="3.30.710.10">
    <property type="entry name" value="Potassium Channel Kv1.1, Chain A"/>
    <property type="match status" value="1"/>
</dbReference>
<dbReference type="InterPro" id="IPR000210">
    <property type="entry name" value="BTB/POZ_dom"/>
</dbReference>
<dbReference type="Gene3D" id="1.25.40.20">
    <property type="entry name" value="Ankyrin repeat-containing domain"/>
    <property type="match status" value="4"/>
</dbReference>
<dbReference type="SUPFAM" id="SSF48403">
    <property type="entry name" value="Ankyrin repeat"/>
    <property type="match status" value="1"/>
</dbReference>
<dbReference type="EMBL" id="JAPDFW010000085">
    <property type="protein sequence ID" value="KAJ5071723.1"/>
    <property type="molecule type" value="Genomic_DNA"/>
</dbReference>
<comment type="caution">
    <text evidence="6">The sequence shown here is derived from an EMBL/GenBank/DDBJ whole genome shotgun (WGS) entry which is preliminary data.</text>
</comment>
<dbReference type="PROSITE" id="PS50088">
    <property type="entry name" value="ANK_REPEAT"/>
    <property type="match status" value="6"/>
</dbReference>
<dbReference type="InterPro" id="IPR036770">
    <property type="entry name" value="Ankyrin_rpt-contain_sf"/>
</dbReference>
<feature type="repeat" description="ANK" evidence="3">
    <location>
        <begin position="41"/>
        <end position="77"/>
    </location>
</feature>
<feature type="repeat" description="ANK" evidence="3">
    <location>
        <begin position="151"/>
        <end position="187"/>
    </location>
</feature>
<evidence type="ECO:0000259" key="5">
    <source>
        <dbReference type="PROSITE" id="PS50097"/>
    </source>
</evidence>
<dbReference type="Proteomes" id="UP001149090">
    <property type="component" value="Unassembled WGS sequence"/>
</dbReference>
<feature type="repeat" description="ANK" evidence="3">
    <location>
        <begin position="115"/>
        <end position="150"/>
    </location>
</feature>
<reference evidence="6" key="1">
    <citation type="submission" date="2022-10" db="EMBL/GenBank/DDBJ databases">
        <title>Novel sulphate-reducing endosymbionts in the free-living metamonad Anaeramoeba.</title>
        <authorList>
            <person name="Jerlstrom-Hultqvist J."/>
            <person name="Cepicka I."/>
            <person name="Gallot-Lavallee L."/>
            <person name="Salas-Leiva D."/>
            <person name="Curtis B.A."/>
            <person name="Zahonova K."/>
            <person name="Pipaliya S."/>
            <person name="Dacks J."/>
            <person name="Roger A.J."/>
        </authorList>
    </citation>
    <scope>NUCLEOTIDE SEQUENCE</scope>
    <source>
        <strain evidence="6">BMAN</strain>
    </source>
</reference>
<gene>
    <name evidence="6" type="ORF">M0811_09883</name>
</gene>
<dbReference type="AlphaFoldDB" id="A0A9Q0LHU3"/>
<dbReference type="OrthoDB" id="539213at2759"/>
<dbReference type="PANTHER" id="PTHR24171:SF9">
    <property type="entry name" value="ANKYRIN REPEAT DOMAIN-CONTAINING PROTEIN 39"/>
    <property type="match status" value="1"/>
</dbReference>
<dbReference type="SMART" id="SM00248">
    <property type="entry name" value="ANK"/>
    <property type="match status" value="9"/>
</dbReference>
<dbReference type="Pfam" id="PF00023">
    <property type="entry name" value="Ank"/>
    <property type="match status" value="2"/>
</dbReference>
<dbReference type="InterPro" id="IPR011333">
    <property type="entry name" value="SKP1/BTB/POZ_sf"/>
</dbReference>
<dbReference type="SUPFAM" id="SSF54695">
    <property type="entry name" value="POZ domain"/>
    <property type="match status" value="1"/>
</dbReference>
<dbReference type="Pfam" id="PF13637">
    <property type="entry name" value="Ank_4"/>
    <property type="match status" value="1"/>
</dbReference>
<feature type="repeat" description="ANK" evidence="3">
    <location>
        <begin position="188"/>
        <end position="223"/>
    </location>
</feature>
<evidence type="ECO:0000256" key="3">
    <source>
        <dbReference type="PROSITE-ProRule" id="PRU00023"/>
    </source>
</evidence>
<dbReference type="InterPro" id="IPR002110">
    <property type="entry name" value="Ankyrin_rpt"/>
</dbReference>
<keyword evidence="7" id="KW-1185">Reference proteome</keyword>
<dbReference type="Pfam" id="PF12796">
    <property type="entry name" value="Ank_2"/>
    <property type="match status" value="2"/>
</dbReference>
<dbReference type="Pfam" id="PF00651">
    <property type="entry name" value="BTB"/>
    <property type="match status" value="1"/>
</dbReference>
<accession>A0A9Q0LHU3</accession>
<evidence type="ECO:0000256" key="4">
    <source>
        <dbReference type="SAM" id="Coils"/>
    </source>
</evidence>
<feature type="domain" description="BTB" evidence="5">
    <location>
        <begin position="533"/>
        <end position="607"/>
    </location>
</feature>
<keyword evidence="1" id="KW-0677">Repeat</keyword>
<evidence type="ECO:0000256" key="2">
    <source>
        <dbReference type="ARBA" id="ARBA00023043"/>
    </source>
</evidence>
<dbReference type="PANTHER" id="PTHR24171">
    <property type="entry name" value="ANKYRIN REPEAT DOMAIN-CONTAINING PROTEIN 39-RELATED"/>
    <property type="match status" value="1"/>
</dbReference>
<proteinExistence type="predicted"/>
<keyword evidence="4" id="KW-0175">Coiled coil</keyword>
<feature type="repeat" description="ANK" evidence="3">
    <location>
        <begin position="78"/>
        <end position="114"/>
    </location>
</feature>
<name>A0A9Q0LHU3_ANAIG</name>